<evidence type="ECO:0000313" key="1">
    <source>
        <dbReference type="EMBL" id="CAA6822255.1"/>
    </source>
</evidence>
<reference evidence="1" key="1">
    <citation type="submission" date="2020-01" db="EMBL/GenBank/DDBJ databases">
        <authorList>
            <person name="Meier V. D."/>
            <person name="Meier V D."/>
        </authorList>
    </citation>
    <scope>NUCLEOTIDE SEQUENCE</scope>
    <source>
        <strain evidence="1">HLG_WM_MAG_01</strain>
    </source>
</reference>
<protein>
    <submittedName>
        <fullName evidence="1">Uncharacterized protein</fullName>
    </submittedName>
</protein>
<gene>
    <name evidence="1" type="ORF">HELGO_WM766</name>
</gene>
<sequence>MRYKLSNLVHLRNFLVFKMYNVSKNTLQASLQCSPGGVLIDIFSMPIIRQASVTKIAAHYEVGVGQ</sequence>
<dbReference type="AlphaFoldDB" id="A0A6S6TSE7"/>
<accession>A0A6S6TSE7</accession>
<proteinExistence type="predicted"/>
<dbReference type="EMBL" id="CACVAS010000117">
    <property type="protein sequence ID" value="CAA6822255.1"/>
    <property type="molecule type" value="Genomic_DNA"/>
</dbReference>
<organism evidence="1">
    <name type="scientific">uncultured Sulfurovum sp</name>
    <dbReference type="NCBI Taxonomy" id="269237"/>
    <lineage>
        <taxon>Bacteria</taxon>
        <taxon>Pseudomonadati</taxon>
        <taxon>Campylobacterota</taxon>
        <taxon>Epsilonproteobacteria</taxon>
        <taxon>Campylobacterales</taxon>
        <taxon>Sulfurovaceae</taxon>
        <taxon>Sulfurovum</taxon>
        <taxon>environmental samples</taxon>
    </lineage>
</organism>
<name>A0A6S6TSE7_9BACT</name>